<feature type="non-terminal residue" evidence="2">
    <location>
        <position position="1"/>
    </location>
</feature>
<reference evidence="2" key="1">
    <citation type="submission" date="2023-10" db="EMBL/GenBank/DDBJ databases">
        <authorList>
            <person name="Chen Y."/>
            <person name="Shah S."/>
            <person name="Dougan E. K."/>
            <person name="Thang M."/>
            <person name="Chan C."/>
        </authorList>
    </citation>
    <scope>NUCLEOTIDE SEQUENCE [LARGE SCALE GENOMIC DNA]</scope>
</reference>
<keyword evidence="3" id="KW-1185">Reference proteome</keyword>
<dbReference type="EMBL" id="CAUYUJ010016169">
    <property type="protein sequence ID" value="CAK0862503.1"/>
    <property type="molecule type" value="Genomic_DNA"/>
</dbReference>
<keyword evidence="1" id="KW-0812">Transmembrane</keyword>
<name>A0ABN9UVB4_9DINO</name>
<accession>A0ABN9UVB4</accession>
<evidence type="ECO:0000256" key="1">
    <source>
        <dbReference type="SAM" id="Phobius"/>
    </source>
</evidence>
<keyword evidence="1" id="KW-1133">Transmembrane helix</keyword>
<protein>
    <submittedName>
        <fullName evidence="2">Uncharacterized protein</fullName>
    </submittedName>
</protein>
<evidence type="ECO:0000313" key="3">
    <source>
        <dbReference type="Proteomes" id="UP001189429"/>
    </source>
</evidence>
<keyword evidence="1" id="KW-0472">Membrane</keyword>
<feature type="transmembrane region" description="Helical" evidence="1">
    <location>
        <begin position="260"/>
        <end position="284"/>
    </location>
</feature>
<comment type="caution">
    <text evidence="2">The sequence shown here is derived from an EMBL/GenBank/DDBJ whole genome shotgun (WGS) entry which is preliminary data.</text>
</comment>
<dbReference type="Proteomes" id="UP001189429">
    <property type="component" value="Unassembled WGS sequence"/>
</dbReference>
<sequence>QFWAKHLWFSRVFETAPSAIALQGPTSVRHMGIAAKIVAVAALALVKATEVWLLADLGQTCTQACEEASLTCVDQDWENEDVLTQRDVAGLVCVDCDSWSSTNSMAPMIRNDNICFEAIQFLYKPCGQDAGDSSQMFCKCEGDGAVQPPCPGSNAGSVADPVAAACEHQANGCEIECTESDFRAACGGTSCCELFQQALVDLRSDDGSSDPSEPVSCSAVQDIIAQQCSSCAECDARAEQGGARLLTDGQASAGRWSSRAAAAVALTALGAAAVAVLGVAAVALRRWGAVRALGDAGEGQDEELVLVKAPGSSSPAEC</sequence>
<proteinExistence type="predicted"/>
<organism evidence="2 3">
    <name type="scientific">Prorocentrum cordatum</name>
    <dbReference type="NCBI Taxonomy" id="2364126"/>
    <lineage>
        <taxon>Eukaryota</taxon>
        <taxon>Sar</taxon>
        <taxon>Alveolata</taxon>
        <taxon>Dinophyceae</taxon>
        <taxon>Prorocentrales</taxon>
        <taxon>Prorocentraceae</taxon>
        <taxon>Prorocentrum</taxon>
    </lineage>
</organism>
<evidence type="ECO:0000313" key="2">
    <source>
        <dbReference type="EMBL" id="CAK0862503.1"/>
    </source>
</evidence>
<gene>
    <name evidence="2" type="ORF">PCOR1329_LOCUS50903</name>
</gene>